<dbReference type="AlphaFoldDB" id="A0A8T0FMB6"/>
<reference evidence="1" key="1">
    <citation type="journal article" date="2020" name="bioRxiv">
        <title>Chromosome-level reference genome of the European wasp spider Argiope bruennichi: a resource for studies on range expansion and evolutionary adaptation.</title>
        <authorList>
            <person name="Sheffer M.M."/>
            <person name="Hoppe A."/>
            <person name="Krehenwinkel H."/>
            <person name="Uhl G."/>
            <person name="Kuss A.W."/>
            <person name="Jensen L."/>
            <person name="Jensen C."/>
            <person name="Gillespie R.G."/>
            <person name="Hoff K.J."/>
            <person name="Prost S."/>
        </authorList>
    </citation>
    <scope>NUCLEOTIDE SEQUENCE</scope>
</reference>
<proteinExistence type="predicted"/>
<dbReference type="EMBL" id="JABXBU010000011">
    <property type="protein sequence ID" value="KAF8790709.1"/>
    <property type="molecule type" value="Genomic_DNA"/>
</dbReference>
<accession>A0A8T0FMB6</accession>
<evidence type="ECO:0000313" key="2">
    <source>
        <dbReference type="Proteomes" id="UP000807504"/>
    </source>
</evidence>
<sequence>MVTGESSFLSYGRGQYVWFNKVIPEIRDIYLASKYSVCEGVGYVKAKTVSTKYDNPIKLTITNIHRERILPIKLSELILLSPVTNLTFLGLVTTPEIHLGVLQVL</sequence>
<keyword evidence="2" id="KW-1185">Reference proteome</keyword>
<organism evidence="1 2">
    <name type="scientific">Argiope bruennichi</name>
    <name type="common">Wasp spider</name>
    <name type="synonym">Aranea bruennichi</name>
    <dbReference type="NCBI Taxonomy" id="94029"/>
    <lineage>
        <taxon>Eukaryota</taxon>
        <taxon>Metazoa</taxon>
        <taxon>Ecdysozoa</taxon>
        <taxon>Arthropoda</taxon>
        <taxon>Chelicerata</taxon>
        <taxon>Arachnida</taxon>
        <taxon>Araneae</taxon>
        <taxon>Araneomorphae</taxon>
        <taxon>Entelegynae</taxon>
        <taxon>Araneoidea</taxon>
        <taxon>Araneidae</taxon>
        <taxon>Argiope</taxon>
    </lineage>
</organism>
<name>A0A8T0FMB6_ARGBR</name>
<reference evidence="1" key="2">
    <citation type="submission" date="2020-06" db="EMBL/GenBank/DDBJ databases">
        <authorList>
            <person name="Sheffer M."/>
        </authorList>
    </citation>
    <scope>NUCLEOTIDE SEQUENCE</scope>
</reference>
<protein>
    <submittedName>
        <fullName evidence="1">Uncharacterized protein</fullName>
    </submittedName>
</protein>
<evidence type="ECO:0000313" key="1">
    <source>
        <dbReference type="EMBL" id="KAF8790709.1"/>
    </source>
</evidence>
<comment type="caution">
    <text evidence="1">The sequence shown here is derived from an EMBL/GenBank/DDBJ whole genome shotgun (WGS) entry which is preliminary data.</text>
</comment>
<dbReference type="Proteomes" id="UP000807504">
    <property type="component" value="Unassembled WGS sequence"/>
</dbReference>
<gene>
    <name evidence="1" type="ORF">HNY73_005689</name>
</gene>